<evidence type="ECO:0000313" key="2">
    <source>
        <dbReference type="Proteomes" id="UP001500618"/>
    </source>
</evidence>
<proteinExistence type="predicted"/>
<reference evidence="1 2" key="1">
    <citation type="journal article" date="2019" name="Int. J. Syst. Evol. Microbiol.">
        <title>The Global Catalogue of Microorganisms (GCM) 10K type strain sequencing project: providing services to taxonomists for standard genome sequencing and annotation.</title>
        <authorList>
            <consortium name="The Broad Institute Genomics Platform"/>
            <consortium name="The Broad Institute Genome Sequencing Center for Infectious Disease"/>
            <person name="Wu L."/>
            <person name="Ma J."/>
        </authorList>
    </citation>
    <scope>NUCLEOTIDE SEQUENCE [LARGE SCALE GENOMIC DNA]</scope>
    <source>
        <strain evidence="1 2">JCM 14718</strain>
    </source>
</reference>
<dbReference type="Proteomes" id="UP001500618">
    <property type="component" value="Unassembled WGS sequence"/>
</dbReference>
<evidence type="ECO:0000313" key="1">
    <source>
        <dbReference type="EMBL" id="GAA1701830.1"/>
    </source>
</evidence>
<sequence length="69" mass="7745">MFVPRQRIDDAYRIAHQRHVVLVALKKAGCETIDEAIQLISAPCPADAAEAERRFALIRMLSDQKGARL</sequence>
<name>A0ABN2ICA9_9ACTN</name>
<keyword evidence="2" id="KW-1185">Reference proteome</keyword>
<protein>
    <submittedName>
        <fullName evidence="1">Uncharacterized protein</fullName>
    </submittedName>
</protein>
<organism evidence="1 2">
    <name type="scientific">Fodinicola feengrottensis</name>
    <dbReference type="NCBI Taxonomy" id="435914"/>
    <lineage>
        <taxon>Bacteria</taxon>
        <taxon>Bacillati</taxon>
        <taxon>Actinomycetota</taxon>
        <taxon>Actinomycetes</taxon>
        <taxon>Mycobacteriales</taxon>
        <taxon>Fodinicola</taxon>
    </lineage>
</organism>
<comment type="caution">
    <text evidence="1">The sequence shown here is derived from an EMBL/GenBank/DDBJ whole genome shotgun (WGS) entry which is preliminary data.</text>
</comment>
<dbReference type="EMBL" id="BAAANY010000023">
    <property type="protein sequence ID" value="GAA1701830.1"/>
    <property type="molecule type" value="Genomic_DNA"/>
</dbReference>
<gene>
    <name evidence="1" type="ORF">GCM10009765_59270</name>
</gene>
<accession>A0ABN2ICA9</accession>